<dbReference type="RefSeq" id="WP_273912544.1">
    <property type="nucleotide sequence ID" value="NZ_JAMDGX010000063.1"/>
</dbReference>
<comment type="caution">
    <text evidence="1">The sequence shown here is derived from an EMBL/GenBank/DDBJ whole genome shotgun (WGS) entry which is preliminary data.</text>
</comment>
<evidence type="ECO:0000313" key="1">
    <source>
        <dbReference type="EMBL" id="MDD0989026.1"/>
    </source>
</evidence>
<dbReference type="EMBL" id="JAMDGY010000003">
    <property type="protein sequence ID" value="MDD0989026.1"/>
    <property type="molecule type" value="Genomic_DNA"/>
</dbReference>
<protein>
    <submittedName>
        <fullName evidence="1">Antibiotic biosynthesis monooxygenase</fullName>
    </submittedName>
</protein>
<accession>A0ABT5NKI6</accession>
<keyword evidence="1" id="KW-0503">Monooxygenase</keyword>
<dbReference type="GO" id="GO:0004497">
    <property type="term" value="F:monooxygenase activity"/>
    <property type="evidence" value="ECO:0007669"/>
    <property type="project" value="UniProtKB-KW"/>
</dbReference>
<keyword evidence="1" id="KW-0560">Oxidoreductase</keyword>
<reference evidence="1 2" key="1">
    <citation type="submission" date="2022-05" db="EMBL/GenBank/DDBJ databases">
        <title>Novel Pseudomonas spp. Isolated from a Rainbow Trout Aquaculture Facility.</title>
        <authorList>
            <person name="Testerman T."/>
            <person name="Graf J."/>
        </authorList>
    </citation>
    <scope>NUCLEOTIDE SEQUENCE [LARGE SCALE GENOMIC DNA]</scope>
    <source>
        <strain evidence="1 2">ID681</strain>
    </source>
</reference>
<dbReference type="InterPro" id="IPR011008">
    <property type="entry name" value="Dimeric_a/b-barrel"/>
</dbReference>
<organism evidence="1 2">
    <name type="scientific">Pseudomonas fontis</name>
    <dbReference type="NCBI Taxonomy" id="2942633"/>
    <lineage>
        <taxon>Bacteria</taxon>
        <taxon>Pseudomonadati</taxon>
        <taxon>Pseudomonadota</taxon>
        <taxon>Gammaproteobacteria</taxon>
        <taxon>Pseudomonadales</taxon>
        <taxon>Pseudomonadaceae</taxon>
        <taxon>Pseudomonas</taxon>
    </lineage>
</organism>
<dbReference type="SUPFAM" id="SSF54909">
    <property type="entry name" value="Dimeric alpha+beta barrel"/>
    <property type="match status" value="1"/>
</dbReference>
<gene>
    <name evidence="1" type="ORF">M5G11_00550</name>
</gene>
<name>A0ABT5NKI6_9PSED</name>
<keyword evidence="2" id="KW-1185">Reference proteome</keyword>
<sequence length="120" mass="13179">MSAAKNSLCFNQLIEFQVPASLQRALANALASRSERMAFEHSGLVGASIQASDDGSRVLQYLQWQSRAAWEAASSNFDQEPFLELLHTYQAKGVNFAAFQTLSSLSRSAEQGLHCQVKVL</sequence>
<dbReference type="Gene3D" id="3.30.70.100">
    <property type="match status" value="1"/>
</dbReference>
<evidence type="ECO:0000313" key="2">
    <source>
        <dbReference type="Proteomes" id="UP001148203"/>
    </source>
</evidence>
<dbReference type="Proteomes" id="UP001148203">
    <property type="component" value="Unassembled WGS sequence"/>
</dbReference>
<proteinExistence type="predicted"/>